<protein>
    <submittedName>
        <fullName evidence="2">Uncharacterized protein</fullName>
    </submittedName>
</protein>
<proteinExistence type="predicted"/>
<gene>
    <name evidence="2" type="ORF">PPRIM_AZ9-3.1.T0410057</name>
</gene>
<comment type="caution">
    <text evidence="2">The sequence shown here is derived from an EMBL/GenBank/DDBJ whole genome shotgun (WGS) entry which is preliminary data.</text>
</comment>
<evidence type="ECO:0000256" key="1">
    <source>
        <dbReference type="SAM" id="Phobius"/>
    </source>
</evidence>
<organism evidence="2 3">
    <name type="scientific">Paramecium primaurelia</name>
    <dbReference type="NCBI Taxonomy" id="5886"/>
    <lineage>
        <taxon>Eukaryota</taxon>
        <taxon>Sar</taxon>
        <taxon>Alveolata</taxon>
        <taxon>Ciliophora</taxon>
        <taxon>Intramacronucleata</taxon>
        <taxon>Oligohymenophorea</taxon>
        <taxon>Peniculida</taxon>
        <taxon>Parameciidae</taxon>
        <taxon>Paramecium</taxon>
    </lineage>
</organism>
<feature type="transmembrane region" description="Helical" evidence="1">
    <location>
        <begin position="147"/>
        <end position="168"/>
    </location>
</feature>
<reference evidence="2" key="1">
    <citation type="submission" date="2021-01" db="EMBL/GenBank/DDBJ databases">
        <authorList>
            <consortium name="Genoscope - CEA"/>
            <person name="William W."/>
        </authorList>
    </citation>
    <scope>NUCLEOTIDE SEQUENCE</scope>
</reference>
<evidence type="ECO:0000313" key="3">
    <source>
        <dbReference type="Proteomes" id="UP000688137"/>
    </source>
</evidence>
<dbReference type="EMBL" id="CAJJDM010000040">
    <property type="protein sequence ID" value="CAD8067576.1"/>
    <property type="molecule type" value="Genomic_DNA"/>
</dbReference>
<dbReference type="AlphaFoldDB" id="A0A8S1LSC4"/>
<dbReference type="Proteomes" id="UP000688137">
    <property type="component" value="Unassembled WGS sequence"/>
</dbReference>
<sequence>MSVQKSNKENSKNKKVTISKDEKNDYNYMIMSPIKELSPIQEKLNEEQKCIEVIEFGWQKHKLRSEIRYLDQFYTANPNIQKSDIQRLDLDSCLDDQGKPIYRKTTQALMQNMALKIQSRIQMAGDDKEQNVEWNKKSLNIKQKNNIIMIIIKTDFVLFLLILTVVGVRISASPEAKVYNCANIEMIELIGGDPLPIDTSKERYVSFQGDVRFSVKTHKQTMDSLKEGKDYFGTNSIHYSSTQNGIYIFVVEKSQENIIQTYIKTNLKRQYKQAQIPKAFYLKTIIEGDKKYAIHQIVISDKQEMKRELFKEEKETMQSFTGLQFSKKCVIIVFATLETGTNSDFTADESFLQGIQGILDDINKGKKCDQFFCKPPSIANLAEALSDLPVLKITCQKKMCAYSQGGQTKVLFTKYPFLQTDKNFRSLEKTINGMLLTTISPKNQKFVSITAQLAMKFNIQDFDFHSGGYSGAFQSIKIGDQKLYSALIIEPGYNGIKRKLQTQTPELYDLLEGIEKVNSIYYFMIITSKGPEELFNEIVSVIEKTKVSDQKKFECTPIQKEDDISFIQLNSKVNALKTQNRDENSEEYEYVYEYAYDEINDDELGEYEYIYEYQYEELPEELNQQEFYEEINDIQSDQIEFDQSTDDDSDSEDTDNQNIPKADLLEVQQNEMCFQAFSECDFQGASLKICGPNPSIPKELQNFLIQSIKMPDQIRITFYTNQQQKITIEGDQECLQRPFEIDQMKPQRQLLSHQ</sequence>
<accession>A0A8S1LSC4</accession>
<name>A0A8S1LSC4_PARPR</name>
<keyword evidence="1" id="KW-0812">Transmembrane</keyword>
<keyword evidence="3" id="KW-1185">Reference proteome</keyword>
<dbReference type="OMA" id="GEYEYVY"/>
<keyword evidence="1" id="KW-0472">Membrane</keyword>
<evidence type="ECO:0000313" key="2">
    <source>
        <dbReference type="EMBL" id="CAD8067576.1"/>
    </source>
</evidence>
<keyword evidence="1" id="KW-1133">Transmembrane helix</keyword>